<comment type="caution">
    <text evidence="1">The sequence shown here is derived from an EMBL/GenBank/DDBJ whole genome shotgun (WGS) entry which is preliminary data.</text>
</comment>
<evidence type="ECO:0000313" key="2">
    <source>
        <dbReference type="Proteomes" id="UP000612233"/>
    </source>
</evidence>
<sequence>MHPPFFRRFFLIMTNAIHRRIARILTHYPMLLHQSVRPYAHLARLELSPLVNNELYCDVEQSTSQKD</sequence>
<protein>
    <submittedName>
        <fullName evidence="1">Uncharacterized protein</fullName>
    </submittedName>
</protein>
<proteinExistence type="predicted"/>
<dbReference type="EMBL" id="JACXAD010000007">
    <property type="protein sequence ID" value="MBD2767869.1"/>
    <property type="molecule type" value="Genomic_DNA"/>
</dbReference>
<dbReference type="RefSeq" id="WP_191004683.1">
    <property type="nucleotide sequence ID" value="NZ_JACXAD010000007.1"/>
</dbReference>
<dbReference type="Proteomes" id="UP000612233">
    <property type="component" value="Unassembled WGS sequence"/>
</dbReference>
<name>A0A927BCY8_9BACT</name>
<dbReference type="AlphaFoldDB" id="A0A927BCY8"/>
<gene>
    <name evidence="1" type="ORF">IC235_08180</name>
</gene>
<organism evidence="1 2">
    <name type="scientific">Hymenobacter montanus</name>
    <dbReference type="NCBI Taxonomy" id="2771359"/>
    <lineage>
        <taxon>Bacteria</taxon>
        <taxon>Pseudomonadati</taxon>
        <taxon>Bacteroidota</taxon>
        <taxon>Cytophagia</taxon>
        <taxon>Cytophagales</taxon>
        <taxon>Hymenobacteraceae</taxon>
        <taxon>Hymenobacter</taxon>
    </lineage>
</organism>
<keyword evidence="2" id="KW-1185">Reference proteome</keyword>
<accession>A0A927BCY8</accession>
<evidence type="ECO:0000313" key="1">
    <source>
        <dbReference type="EMBL" id="MBD2767869.1"/>
    </source>
</evidence>
<reference evidence="1" key="1">
    <citation type="submission" date="2020-09" db="EMBL/GenBank/DDBJ databases">
        <authorList>
            <person name="Kim M.K."/>
        </authorList>
    </citation>
    <scope>NUCLEOTIDE SEQUENCE</scope>
    <source>
        <strain evidence="1">BT664</strain>
    </source>
</reference>